<name>A0AAD4DYJ4_9AGAM</name>
<reference evidence="1" key="1">
    <citation type="journal article" date="2020" name="New Phytol.">
        <title>Comparative genomics reveals dynamic genome evolution in host specialist ectomycorrhizal fungi.</title>
        <authorList>
            <person name="Lofgren L.A."/>
            <person name="Nguyen N.H."/>
            <person name="Vilgalys R."/>
            <person name="Ruytinx J."/>
            <person name="Liao H.L."/>
            <person name="Branco S."/>
            <person name="Kuo A."/>
            <person name="LaButti K."/>
            <person name="Lipzen A."/>
            <person name="Andreopoulos W."/>
            <person name="Pangilinan J."/>
            <person name="Riley R."/>
            <person name="Hundley H."/>
            <person name="Na H."/>
            <person name="Barry K."/>
            <person name="Grigoriev I.V."/>
            <person name="Stajich J.E."/>
            <person name="Kennedy P.G."/>
        </authorList>
    </citation>
    <scope>NUCLEOTIDE SEQUENCE</scope>
    <source>
        <strain evidence="1">FC203</strain>
    </source>
</reference>
<evidence type="ECO:0000313" key="1">
    <source>
        <dbReference type="EMBL" id="KAG1894993.1"/>
    </source>
</evidence>
<organism evidence="1 2">
    <name type="scientific">Suillus fuscotomentosus</name>
    <dbReference type="NCBI Taxonomy" id="1912939"/>
    <lineage>
        <taxon>Eukaryota</taxon>
        <taxon>Fungi</taxon>
        <taxon>Dikarya</taxon>
        <taxon>Basidiomycota</taxon>
        <taxon>Agaricomycotina</taxon>
        <taxon>Agaricomycetes</taxon>
        <taxon>Agaricomycetidae</taxon>
        <taxon>Boletales</taxon>
        <taxon>Suillineae</taxon>
        <taxon>Suillaceae</taxon>
        <taxon>Suillus</taxon>
    </lineage>
</organism>
<protein>
    <submittedName>
        <fullName evidence="1">Uncharacterized protein</fullName>
    </submittedName>
</protein>
<dbReference type="EMBL" id="JABBWK010000072">
    <property type="protein sequence ID" value="KAG1894993.1"/>
    <property type="molecule type" value="Genomic_DNA"/>
</dbReference>
<evidence type="ECO:0000313" key="2">
    <source>
        <dbReference type="Proteomes" id="UP001195769"/>
    </source>
</evidence>
<proteinExistence type="predicted"/>
<comment type="caution">
    <text evidence="1">The sequence shown here is derived from an EMBL/GenBank/DDBJ whole genome shotgun (WGS) entry which is preliminary data.</text>
</comment>
<dbReference type="GeneID" id="64671773"/>
<accession>A0AAD4DYJ4</accession>
<keyword evidence="2" id="KW-1185">Reference proteome</keyword>
<dbReference type="Proteomes" id="UP001195769">
    <property type="component" value="Unassembled WGS sequence"/>
</dbReference>
<dbReference type="AlphaFoldDB" id="A0AAD4DYJ4"/>
<sequence>MLESCVVDATSAVPLFRHWPNRHMAMTAVEHMDLRCDNCANTQQECIARPGKACLACKERCSHVMKDADMSDSASHHSDYLAEIVMLDEQPDEWREFPRKKQAREVEPNRERILSGLPQSNIHTIFITTCDSCSAMGLEEECFIEPSNTDVTAVQTKKHQLKVVDLSDSVSDEVEIVDEANFKRARHANDHMQHRKEANVANREHRFFGAC</sequence>
<gene>
    <name evidence="1" type="ORF">F5891DRAFT_984577</name>
</gene>
<dbReference type="RefSeq" id="XP_041220569.1">
    <property type="nucleotide sequence ID" value="XM_041377475.1"/>
</dbReference>